<reference evidence="3" key="1">
    <citation type="journal article" date="2019" name="Int. J. Syst. Evol. Microbiol.">
        <title>The Global Catalogue of Microorganisms (GCM) 10K type strain sequencing project: providing services to taxonomists for standard genome sequencing and annotation.</title>
        <authorList>
            <consortium name="The Broad Institute Genomics Platform"/>
            <consortium name="The Broad Institute Genome Sequencing Center for Infectious Disease"/>
            <person name="Wu L."/>
            <person name="Ma J."/>
        </authorList>
    </citation>
    <scope>NUCLEOTIDE SEQUENCE [LARGE SCALE GENOMIC DNA]</scope>
    <source>
        <strain evidence="3">CGMCC 1.12990</strain>
    </source>
</reference>
<dbReference type="InterPro" id="IPR016181">
    <property type="entry name" value="Acyl_CoA_acyltransferase"/>
</dbReference>
<dbReference type="EMBL" id="BMGS01000002">
    <property type="protein sequence ID" value="GGG35768.1"/>
    <property type="molecule type" value="Genomic_DNA"/>
</dbReference>
<protein>
    <recommendedName>
        <fullName evidence="1">N-acetyltransferase domain-containing protein</fullName>
    </recommendedName>
</protein>
<dbReference type="Gene3D" id="3.40.630.30">
    <property type="match status" value="1"/>
</dbReference>
<feature type="domain" description="N-acetyltransferase" evidence="1">
    <location>
        <begin position="3"/>
        <end position="142"/>
    </location>
</feature>
<dbReference type="Pfam" id="PF00583">
    <property type="entry name" value="Acetyltransf_1"/>
    <property type="match status" value="1"/>
</dbReference>
<dbReference type="PROSITE" id="PS51186">
    <property type="entry name" value="GNAT"/>
    <property type="match status" value="1"/>
</dbReference>
<dbReference type="InterPro" id="IPR000182">
    <property type="entry name" value="GNAT_dom"/>
</dbReference>
<accession>A0ABQ1WPT2</accession>
<organism evidence="2 3">
    <name type="scientific">Hymenobacter glacieicola</name>
    <dbReference type="NCBI Taxonomy" id="1562124"/>
    <lineage>
        <taxon>Bacteria</taxon>
        <taxon>Pseudomonadati</taxon>
        <taxon>Bacteroidota</taxon>
        <taxon>Cytophagia</taxon>
        <taxon>Cytophagales</taxon>
        <taxon>Hymenobacteraceae</taxon>
        <taxon>Hymenobacter</taxon>
    </lineage>
</organism>
<proteinExistence type="predicted"/>
<evidence type="ECO:0000313" key="2">
    <source>
        <dbReference type="EMBL" id="GGG35768.1"/>
    </source>
</evidence>
<dbReference type="Proteomes" id="UP000601361">
    <property type="component" value="Unassembled WGS sequence"/>
</dbReference>
<evidence type="ECO:0000259" key="1">
    <source>
        <dbReference type="PROSITE" id="PS51186"/>
    </source>
</evidence>
<evidence type="ECO:0000313" key="3">
    <source>
        <dbReference type="Proteomes" id="UP000601361"/>
    </source>
</evidence>
<keyword evidence="3" id="KW-1185">Reference proteome</keyword>
<dbReference type="SUPFAM" id="SSF55729">
    <property type="entry name" value="Acyl-CoA N-acyltransferases (Nat)"/>
    <property type="match status" value="1"/>
</dbReference>
<sequence>MKTEVRLLRANDIELLNQVIKLADDNRSTLGFMPAQAFGPFVKAGNIIIALQDDTLWGYLLFRRVKTKYSAAITHLCVSEAARGHRVPEQLFDFLKEQVKGVSAVTLKCRRDYTFAKRVWMRLGFVPRDESTGRSLDGKPLTRWYYLFNNQLELFGEKEDDDKLKVVIDANVFYDLCNVKEAVAPKESHSLLADWLQDDISLCITNEIYFEIDRNENREIREFNRKQARSKFEERKYDASTRDIILTDIKYIIKRTDTERNKSDLIHLANTIAAKARYFITQDVAVIEQGEILFDKYGLLVRRPVDLIVDIDELKNNNKYVEARFVEHKTSFAPIKSKDITLIAQDFIYNEGREKLNELRAKIRAFVSSPERYTAQVWKANRSEVVQHAMVVWSIEGQGLEVSLLRCKSNHSRLVERKLKDLILDAANKSLTYVKVSDQYISDTVRKALTEYGFFRDSSDNKWYRFLASGIRNITYLKERIGPNLQCAGGLLEPLNQVFLKNELDTISLFNVEKCLWPVKLDAAKVPCYIVPIQHRWARNLFDERMSEADIFGFDSTLLFSRRNVYYRAASPRLPKEGRILWYVSKSKGGKNFGEIRASSYVEAVTISSAKSLFRKYEGLGIYKWNDIITLANGDANAQIMCFEFADTELLTKPMSFSELQKTLVSEGRKPNQILAPTEISHELYMRIYSQTY</sequence>
<name>A0ABQ1WPT2_9BACT</name>
<dbReference type="RefSeq" id="WP_188556711.1">
    <property type="nucleotide sequence ID" value="NZ_BMGS01000002.1"/>
</dbReference>
<gene>
    <name evidence="2" type="ORF">GCM10011378_10030</name>
</gene>
<comment type="caution">
    <text evidence="2">The sequence shown here is derived from an EMBL/GenBank/DDBJ whole genome shotgun (WGS) entry which is preliminary data.</text>
</comment>